<reference evidence="1 2" key="1">
    <citation type="submission" date="2015-03" db="EMBL/GenBank/DDBJ databases">
        <title>Genome sequence of Variovorax paradoxus TBEA6.</title>
        <authorList>
            <person name="Poehlein A."/>
            <person name="Schuldes J."/>
            <person name="Wuebbeler J.H."/>
            <person name="Hiessl S."/>
            <person name="Steinbuechel A."/>
            <person name="Daniel R."/>
        </authorList>
    </citation>
    <scope>NUCLEOTIDE SEQUENCE [LARGE SCALE GENOMIC DNA]</scope>
    <source>
        <strain evidence="1 2">TBEA6</strain>
    </source>
</reference>
<evidence type="ECO:0000313" key="1">
    <source>
        <dbReference type="EMBL" id="KLN58096.1"/>
    </source>
</evidence>
<dbReference type="RefSeq" id="WP_047783248.1">
    <property type="nucleotide sequence ID" value="NZ_JZWI01000004.1"/>
</dbReference>
<gene>
    <name evidence="1" type="ORF">VPARA_06390</name>
</gene>
<organism evidence="1 2">
    <name type="scientific">Variovorax paradoxus</name>
    <dbReference type="NCBI Taxonomy" id="34073"/>
    <lineage>
        <taxon>Bacteria</taxon>
        <taxon>Pseudomonadati</taxon>
        <taxon>Pseudomonadota</taxon>
        <taxon>Betaproteobacteria</taxon>
        <taxon>Burkholderiales</taxon>
        <taxon>Comamonadaceae</taxon>
        <taxon>Variovorax</taxon>
    </lineage>
</organism>
<protein>
    <submittedName>
        <fullName evidence="1">Uncharacterized protein</fullName>
    </submittedName>
</protein>
<dbReference type="PATRIC" id="fig|34073.19.peg.646"/>
<evidence type="ECO:0000313" key="2">
    <source>
        <dbReference type="Proteomes" id="UP000035170"/>
    </source>
</evidence>
<name>A0A0H2M7K2_VARPD</name>
<accession>A0A0H2M7K2</accession>
<dbReference type="EMBL" id="JZWI01000004">
    <property type="protein sequence ID" value="KLN58096.1"/>
    <property type="molecule type" value="Genomic_DNA"/>
</dbReference>
<comment type="caution">
    <text evidence="1">The sequence shown here is derived from an EMBL/GenBank/DDBJ whole genome shotgun (WGS) entry which is preliminary data.</text>
</comment>
<keyword evidence="2" id="KW-1185">Reference proteome</keyword>
<dbReference type="AlphaFoldDB" id="A0A0H2M7K2"/>
<dbReference type="Proteomes" id="UP000035170">
    <property type="component" value="Unassembled WGS sequence"/>
</dbReference>
<sequence>MSVVADHPGVSTLVGTPKEIQARLGRSQADRVLVLAFDHIKPNVFAALAENFTNVASSMFEVLLERQDRESLERLAEVLVPRSPPSPRLLKEASMLVQARKAVLESGDWLTAAHIAQLAGLSTRNPSAQPNKWKKQGQIFAISHGGIDYFPGYGLDADAGFRPLKSLAKVIEVFAGHKDGWGMAYWFRSENGFLGGKRPQDQLASAPQRVIAAAEDEIQEVAHA</sequence>
<proteinExistence type="predicted"/>